<gene>
    <name evidence="7" type="ORF">EJC51_01020</name>
</gene>
<name>A0A3S9IFB0_9ACTN</name>
<evidence type="ECO:0000313" key="8">
    <source>
        <dbReference type="Proteomes" id="UP000280197"/>
    </source>
</evidence>
<dbReference type="Gene3D" id="3.30.43.10">
    <property type="entry name" value="Uridine Diphospho-n-acetylenolpyruvylglucosamine Reductase, domain 2"/>
    <property type="match status" value="1"/>
</dbReference>
<sequence length="441" mass="46813">MSANTTDAESPVAYHPGSAEYDEHRAAFQLREQHRPTHVVAARDADDVVAAVRHAAEASMPIAVQATGHGLANPLAGEGVLVSTRRMDNVQVDPGAGTARVGAGARWRDVIEAAARYDLAPLSGSMPGVGAVSYTLGGGIGLMARRYGFAADHVTRLELVTADGSLLTASEHEEPDLFWALRGGGGSFGIVTELEMALMPVARLVGGGLMFDLGETPEVVTTWLHWTATMPPEMTSAMTTLEISKRHMAHIQIAYLGSAAEADELVAPLRALKPAHDALREIPYRQSDTVFSEPDQPHAYVADNVLLRSIDEERLRDAIAASAPGRPAPSIISVRHLGGALSTPPGVPNAVSHREALYLLCVVGVVAPTTKLNAASARAQQDELLAGWSGSALGSSPNFTLGRPDRRAAAELFDAERRDRLLRLAHRHDPAGLLHPSFVIA</sequence>
<dbReference type="AlphaFoldDB" id="A0A3S9IFB0"/>
<keyword evidence="4" id="KW-0274">FAD</keyword>
<dbReference type="Pfam" id="PF01565">
    <property type="entry name" value="FAD_binding_4"/>
    <property type="match status" value="1"/>
</dbReference>
<keyword evidence="8" id="KW-1185">Reference proteome</keyword>
<keyword evidence="5" id="KW-0560">Oxidoreductase</keyword>
<keyword evidence="3" id="KW-0285">Flavoprotein</keyword>
<dbReference type="EMBL" id="CP034463">
    <property type="protein sequence ID" value="AZP23022.1"/>
    <property type="molecule type" value="Genomic_DNA"/>
</dbReference>
<reference evidence="7 8" key="1">
    <citation type="submission" date="2018-12" db="EMBL/GenBank/DDBJ databases">
        <authorList>
            <person name="Li K."/>
        </authorList>
    </citation>
    <scope>NUCLEOTIDE SEQUENCE [LARGE SCALE GENOMIC DNA]</scope>
    <source>
        <strain evidence="8">CR22</strain>
    </source>
</reference>
<comment type="cofactor">
    <cofactor evidence="1">
        <name>FAD</name>
        <dbReference type="ChEBI" id="CHEBI:57692"/>
    </cofactor>
</comment>
<organism evidence="7 8">
    <name type="scientific">Streptomyces aquilus</name>
    <dbReference type="NCBI Taxonomy" id="2548456"/>
    <lineage>
        <taxon>Bacteria</taxon>
        <taxon>Bacillati</taxon>
        <taxon>Actinomycetota</taxon>
        <taxon>Actinomycetes</taxon>
        <taxon>Kitasatosporales</taxon>
        <taxon>Streptomycetaceae</taxon>
        <taxon>Streptomyces</taxon>
    </lineage>
</organism>
<dbReference type="GO" id="GO:0016491">
    <property type="term" value="F:oxidoreductase activity"/>
    <property type="evidence" value="ECO:0007669"/>
    <property type="project" value="UniProtKB-KW"/>
</dbReference>
<evidence type="ECO:0000256" key="5">
    <source>
        <dbReference type="ARBA" id="ARBA00023002"/>
    </source>
</evidence>
<dbReference type="InterPro" id="IPR050416">
    <property type="entry name" value="FAD-linked_Oxidoreductase"/>
</dbReference>
<dbReference type="PANTHER" id="PTHR42973:SF39">
    <property type="entry name" value="FAD-BINDING PCMH-TYPE DOMAIN-CONTAINING PROTEIN"/>
    <property type="match status" value="1"/>
</dbReference>
<dbReference type="PROSITE" id="PS51387">
    <property type="entry name" value="FAD_PCMH"/>
    <property type="match status" value="1"/>
</dbReference>
<dbReference type="Proteomes" id="UP000280197">
    <property type="component" value="Chromosome"/>
</dbReference>
<comment type="similarity">
    <text evidence="2">Belongs to the oxygen-dependent FAD-linked oxidoreductase family.</text>
</comment>
<dbReference type="PANTHER" id="PTHR42973">
    <property type="entry name" value="BINDING OXIDOREDUCTASE, PUTATIVE (AFU_ORTHOLOGUE AFUA_1G17690)-RELATED"/>
    <property type="match status" value="1"/>
</dbReference>
<dbReference type="InterPro" id="IPR016169">
    <property type="entry name" value="FAD-bd_PCMH_sub2"/>
</dbReference>
<feature type="domain" description="FAD-binding PCMH-type" evidence="6">
    <location>
        <begin position="32"/>
        <end position="201"/>
    </location>
</feature>
<proteinExistence type="inferred from homology"/>
<dbReference type="Gene3D" id="3.30.465.10">
    <property type="match status" value="1"/>
</dbReference>
<evidence type="ECO:0000256" key="2">
    <source>
        <dbReference type="ARBA" id="ARBA00005466"/>
    </source>
</evidence>
<evidence type="ECO:0000256" key="4">
    <source>
        <dbReference type="ARBA" id="ARBA00022827"/>
    </source>
</evidence>
<dbReference type="InterPro" id="IPR006093">
    <property type="entry name" value="Oxy_OxRdtase_FAD_BS"/>
</dbReference>
<evidence type="ECO:0000256" key="3">
    <source>
        <dbReference type="ARBA" id="ARBA00022630"/>
    </source>
</evidence>
<evidence type="ECO:0000256" key="1">
    <source>
        <dbReference type="ARBA" id="ARBA00001974"/>
    </source>
</evidence>
<dbReference type="PROSITE" id="PS00862">
    <property type="entry name" value="OX2_COVAL_FAD"/>
    <property type="match status" value="1"/>
</dbReference>
<dbReference type="KEGG" id="saqu:EJC51_01020"/>
<accession>A0A3S9IFB0</accession>
<evidence type="ECO:0000259" key="6">
    <source>
        <dbReference type="PROSITE" id="PS51387"/>
    </source>
</evidence>
<dbReference type="InterPro" id="IPR016167">
    <property type="entry name" value="FAD-bd_PCMH_sub1"/>
</dbReference>
<dbReference type="InterPro" id="IPR036318">
    <property type="entry name" value="FAD-bd_PCMH-like_sf"/>
</dbReference>
<protein>
    <submittedName>
        <fullName evidence="7">FAD-binding oxidoreductase</fullName>
    </submittedName>
</protein>
<dbReference type="Gene3D" id="3.40.462.20">
    <property type="match status" value="1"/>
</dbReference>
<dbReference type="GO" id="GO:0071949">
    <property type="term" value="F:FAD binding"/>
    <property type="evidence" value="ECO:0007669"/>
    <property type="project" value="InterPro"/>
</dbReference>
<evidence type="ECO:0000313" key="7">
    <source>
        <dbReference type="EMBL" id="AZP23022.1"/>
    </source>
</evidence>
<dbReference type="SUPFAM" id="SSF56176">
    <property type="entry name" value="FAD-binding/transporter-associated domain-like"/>
    <property type="match status" value="1"/>
</dbReference>
<dbReference type="InterPro" id="IPR006094">
    <property type="entry name" value="Oxid_FAD_bind_N"/>
</dbReference>
<dbReference type="InterPro" id="IPR016166">
    <property type="entry name" value="FAD-bd_PCMH"/>
</dbReference>